<feature type="domain" description="Amine oxidase" evidence="1">
    <location>
        <begin position="15"/>
        <end position="417"/>
    </location>
</feature>
<dbReference type="Gene3D" id="1.10.3110.10">
    <property type="entry name" value="protoporphyrinogen ix oxidase, domain 3"/>
    <property type="match status" value="1"/>
</dbReference>
<gene>
    <name evidence="2" type="primary">hpnE</name>
    <name evidence="2" type="ORF">RXV79_11020</name>
</gene>
<dbReference type="PANTHER" id="PTHR42923:SF47">
    <property type="entry name" value="BLR3003 PROTEIN"/>
    <property type="match status" value="1"/>
</dbReference>
<dbReference type="NCBIfam" id="TIGR03467">
    <property type="entry name" value="HpnE"/>
    <property type="match status" value="1"/>
</dbReference>
<proteinExistence type="predicted"/>
<name>A0ABZ0CZZ8_9BURK</name>
<dbReference type="PANTHER" id="PTHR42923">
    <property type="entry name" value="PROTOPORPHYRINOGEN OXIDASE"/>
    <property type="match status" value="1"/>
</dbReference>
<dbReference type="SUPFAM" id="SSF51905">
    <property type="entry name" value="FAD/NAD(P)-binding domain"/>
    <property type="match status" value="1"/>
</dbReference>
<dbReference type="InterPro" id="IPR017830">
    <property type="entry name" value="SQase_HpnE"/>
</dbReference>
<dbReference type="PRINTS" id="PR00419">
    <property type="entry name" value="ADXRDTASE"/>
</dbReference>
<dbReference type="GO" id="GO:0016491">
    <property type="term" value="F:oxidoreductase activity"/>
    <property type="evidence" value="ECO:0007669"/>
    <property type="project" value="UniProtKB-KW"/>
</dbReference>
<dbReference type="InterPro" id="IPR036188">
    <property type="entry name" value="FAD/NAD-bd_sf"/>
</dbReference>
<reference evidence="2 3" key="1">
    <citation type="submission" date="2023-10" db="EMBL/GenBank/DDBJ databases">
        <title>Bacteria for the degradation of biodegradable plastic PBAT(Polybutylene adipate terephthalate).</title>
        <authorList>
            <person name="Weon H.-Y."/>
            <person name="Yeon J."/>
        </authorList>
    </citation>
    <scope>NUCLEOTIDE SEQUENCE [LARGE SCALE GENOMIC DNA]</scope>
    <source>
        <strain evidence="2 3">SBD 7-3</strain>
    </source>
</reference>
<dbReference type="EMBL" id="CP136336">
    <property type="protein sequence ID" value="WOB10570.1"/>
    <property type="molecule type" value="Genomic_DNA"/>
</dbReference>
<dbReference type="Gene3D" id="3.50.50.60">
    <property type="entry name" value="FAD/NAD(P)-binding domain"/>
    <property type="match status" value="1"/>
</dbReference>
<evidence type="ECO:0000313" key="3">
    <source>
        <dbReference type="Proteomes" id="UP001303946"/>
    </source>
</evidence>
<keyword evidence="2" id="KW-0560">Oxidoreductase</keyword>
<dbReference type="InterPro" id="IPR050464">
    <property type="entry name" value="Zeta_carotene_desat/Oxidored"/>
</dbReference>
<dbReference type="Pfam" id="PF01593">
    <property type="entry name" value="Amino_oxidase"/>
    <property type="match status" value="1"/>
</dbReference>
<protein>
    <submittedName>
        <fullName evidence="2">Hydroxysqualene dehydroxylase HpnE</fullName>
        <ecNumber evidence="2">1.17.8.1</ecNumber>
    </submittedName>
</protein>
<organism evidence="2 3">
    <name type="scientific">Piscinibacter gummiphilus</name>
    <dbReference type="NCBI Taxonomy" id="946333"/>
    <lineage>
        <taxon>Bacteria</taxon>
        <taxon>Pseudomonadati</taxon>
        <taxon>Pseudomonadota</taxon>
        <taxon>Betaproteobacteria</taxon>
        <taxon>Burkholderiales</taxon>
        <taxon>Sphaerotilaceae</taxon>
        <taxon>Piscinibacter</taxon>
    </lineage>
</organism>
<dbReference type="InterPro" id="IPR002937">
    <property type="entry name" value="Amino_oxidase"/>
</dbReference>
<sequence length="421" mass="44675">MAAGRRVAVVGGGWAGLAAAVEATRRGHHVTLFEMAPQLGGRARAVDFGDALLDNGQHILIGAYSQTLSLMRFVGVDLDRALLRTPLKVTYPDGAGLQLQPGSPLITFAAAVMRYPGWGWREKQAMLMASTGWALRGFRCDASLTVSQLTARLPAKVRDELLDPLCIAALNTPAPQASASVFLRVLKDALFSGPGSADLLLPRQRLSELWPTPAARWLKASGATVHLSTRVERIANTQGRWQLDGESFDAVVLSCTANEAARLTAPIAPEWSAQAAQLRYEPIVTVYAQQPAPRRLPQPMMALRSDNARPAQFAFDLGALGGPDGVVALVVSGAAEWVARGMGAVEQAALQQAEAAFGGPHWKPLRTTTEKRATFLCTPGLRRPAQHIAAGLLAAGDYVEGPYPATLEGATRSGLAAGMVV</sequence>
<dbReference type="Gene3D" id="3.90.660.20">
    <property type="entry name" value="Protoporphyrinogen oxidase, mitochondrial, domain 2"/>
    <property type="match status" value="1"/>
</dbReference>
<evidence type="ECO:0000259" key="1">
    <source>
        <dbReference type="Pfam" id="PF01593"/>
    </source>
</evidence>
<dbReference type="Proteomes" id="UP001303946">
    <property type="component" value="Chromosome"/>
</dbReference>
<evidence type="ECO:0000313" key="2">
    <source>
        <dbReference type="EMBL" id="WOB10570.1"/>
    </source>
</evidence>
<keyword evidence="3" id="KW-1185">Reference proteome</keyword>
<accession>A0ABZ0CZZ8</accession>
<dbReference type="EC" id="1.17.8.1" evidence="2"/>